<keyword evidence="9 15" id="KW-0472">Membrane</keyword>
<evidence type="ECO:0000256" key="3">
    <source>
        <dbReference type="ARBA" id="ARBA00022448"/>
    </source>
</evidence>
<keyword evidence="3" id="KW-0813">Transport</keyword>
<dbReference type="Proteomes" id="UP000034841">
    <property type="component" value="Unassembled WGS sequence"/>
</dbReference>
<evidence type="ECO:0000256" key="7">
    <source>
        <dbReference type="ARBA" id="ARBA00022989"/>
    </source>
</evidence>
<gene>
    <name evidence="16" type="primary">tom-20</name>
    <name evidence="16" type="ORF">CFO_g4120</name>
</gene>
<dbReference type="PANTHER" id="PTHR12430">
    <property type="entry name" value="MITOCHONDRIAL IMPORT RECEPTOR SUBUNIT TOM20"/>
    <property type="match status" value="1"/>
</dbReference>
<dbReference type="GO" id="GO:0016031">
    <property type="term" value="P:tRNA import into mitochondrion"/>
    <property type="evidence" value="ECO:0007669"/>
    <property type="project" value="TreeGrafter"/>
</dbReference>
<evidence type="ECO:0000256" key="4">
    <source>
        <dbReference type="ARBA" id="ARBA00022692"/>
    </source>
</evidence>
<comment type="similarity">
    <text evidence="2">Belongs to the Tom20 family.</text>
</comment>
<dbReference type="GO" id="GO:0030150">
    <property type="term" value="P:protein import into mitochondrial matrix"/>
    <property type="evidence" value="ECO:0007669"/>
    <property type="project" value="TreeGrafter"/>
</dbReference>
<keyword evidence="7 15" id="KW-1133">Transmembrane helix</keyword>
<feature type="compositionally biased region" description="Low complexity" evidence="14">
    <location>
        <begin position="199"/>
        <end position="211"/>
    </location>
</feature>
<evidence type="ECO:0000256" key="8">
    <source>
        <dbReference type="ARBA" id="ARBA00023128"/>
    </source>
</evidence>
<evidence type="ECO:0000313" key="17">
    <source>
        <dbReference type="Proteomes" id="UP000034841"/>
    </source>
</evidence>
<dbReference type="GO" id="GO:0030943">
    <property type="term" value="F:mitochondrion targeting sequence binding"/>
    <property type="evidence" value="ECO:0007669"/>
    <property type="project" value="TreeGrafter"/>
</dbReference>
<evidence type="ECO:0000256" key="5">
    <source>
        <dbReference type="ARBA" id="ARBA00022787"/>
    </source>
</evidence>
<dbReference type="GO" id="GO:0005742">
    <property type="term" value="C:mitochondrial outer membrane translocase complex"/>
    <property type="evidence" value="ECO:0007669"/>
    <property type="project" value="InterPro"/>
</dbReference>
<protein>
    <recommendedName>
        <fullName evidence="11">Mitochondrial import receptor subunit TOM20</fullName>
    </recommendedName>
    <alternativeName>
        <fullName evidence="10">Mitochondrial 20 kDa outer membrane protein</fullName>
    </alternativeName>
    <alternativeName>
        <fullName evidence="12">Mitochondrial import receptor subunit tom20</fullName>
    </alternativeName>
    <alternativeName>
        <fullName evidence="13">Translocase of outer membrane 20 kDa subunit</fullName>
    </alternativeName>
</protein>
<keyword evidence="17" id="KW-1185">Reference proteome</keyword>
<dbReference type="InterPro" id="IPR002056">
    <property type="entry name" value="MAS20"/>
</dbReference>
<reference evidence="16 17" key="1">
    <citation type="submission" date="2015-04" db="EMBL/GenBank/DDBJ databases">
        <title>Genome sequence of Ceratocystis platani, a major pathogen of plane trees.</title>
        <authorList>
            <person name="Belbahri L."/>
        </authorList>
    </citation>
    <scope>NUCLEOTIDE SEQUENCE [LARGE SCALE GENOMIC DNA]</scope>
    <source>
        <strain evidence="16 17">CFO</strain>
    </source>
</reference>
<dbReference type="Pfam" id="PF02064">
    <property type="entry name" value="MAS20"/>
    <property type="match status" value="1"/>
</dbReference>
<feature type="region of interest" description="Disordered" evidence="14">
    <location>
        <begin position="169"/>
        <end position="294"/>
    </location>
</feature>
<evidence type="ECO:0000313" key="16">
    <source>
        <dbReference type="EMBL" id="KKF93533.1"/>
    </source>
</evidence>
<comment type="subcellular location">
    <subcellularLocation>
        <location evidence="1">Mitochondrion outer membrane</location>
        <topology evidence="1">Single-pass membrane protein</topology>
    </subcellularLocation>
</comment>
<evidence type="ECO:0000256" key="12">
    <source>
        <dbReference type="ARBA" id="ARBA00073975"/>
    </source>
</evidence>
<dbReference type="GO" id="GO:0006886">
    <property type="term" value="P:intracellular protein transport"/>
    <property type="evidence" value="ECO:0007669"/>
    <property type="project" value="InterPro"/>
</dbReference>
<dbReference type="InterPro" id="IPR023392">
    <property type="entry name" value="Tom20_dom_sf"/>
</dbReference>
<dbReference type="EMBL" id="LBBL01000234">
    <property type="protein sequence ID" value="KKF93533.1"/>
    <property type="molecule type" value="Genomic_DNA"/>
</dbReference>
<feature type="compositionally biased region" description="Acidic residues" evidence="14">
    <location>
        <begin position="178"/>
        <end position="198"/>
    </location>
</feature>
<dbReference type="SUPFAM" id="SSF47157">
    <property type="entry name" value="Mitochondrial import receptor subunit Tom20"/>
    <property type="match status" value="1"/>
</dbReference>
<evidence type="ECO:0000256" key="14">
    <source>
        <dbReference type="SAM" id="MobiDB-lite"/>
    </source>
</evidence>
<accession>A0A0F8BM96</accession>
<evidence type="ECO:0000256" key="13">
    <source>
        <dbReference type="ARBA" id="ARBA00080405"/>
    </source>
</evidence>
<dbReference type="PANTHER" id="PTHR12430:SF0">
    <property type="entry name" value="TRANSLOCASE OF OUTER MITOCHONDRIAL MEMBRANE 20"/>
    <property type="match status" value="1"/>
</dbReference>
<evidence type="ECO:0000256" key="9">
    <source>
        <dbReference type="ARBA" id="ARBA00023136"/>
    </source>
</evidence>
<evidence type="ECO:0000256" key="10">
    <source>
        <dbReference type="ARBA" id="ARBA00042705"/>
    </source>
</evidence>
<comment type="caution">
    <text evidence="16">The sequence shown here is derived from an EMBL/GenBank/DDBJ whole genome shotgun (WGS) entry which is preliminary data.</text>
</comment>
<evidence type="ECO:0000256" key="2">
    <source>
        <dbReference type="ARBA" id="ARBA00005792"/>
    </source>
</evidence>
<dbReference type="Gene3D" id="1.20.960.10">
    <property type="entry name" value="Mitochondrial outer membrane translocase complex, subunit Tom20 domain"/>
    <property type="match status" value="1"/>
</dbReference>
<keyword evidence="8" id="KW-0496">Mitochondrion</keyword>
<keyword evidence="4 15" id="KW-0812">Transmembrane</keyword>
<dbReference type="GO" id="GO:0008320">
    <property type="term" value="F:protein transmembrane transporter activity"/>
    <property type="evidence" value="ECO:0007669"/>
    <property type="project" value="TreeGrafter"/>
</dbReference>
<dbReference type="FunFam" id="1.20.960.10:FF:000002">
    <property type="entry name" value="Mitochondrial import receptor subunit TOM20"/>
    <property type="match status" value="1"/>
</dbReference>
<sequence length="294" mass="31087">MVQSSTVVKASVATAAAGLVAYAIYFDYMRRGSSDFRRSLRRNERRKARAERDEADAAVVQRRQRVKIALMQALAQGFPTDVAQKEAYFMEHVGAGEQLSADPSQALDAALAFYKALKVYPTPRDLIRIYDQTVPKHVLDTLAEIIALDDSFSNSSLFGTGADASAAARSASSGAVEDVSDNVDSDPEEVEPEVEDDSAAAPAAESVAAAESDSEKPLIVDPAEATESDPEEVPAASEPLAAVEKAEIQDEPAVVPAVPDAPTSDDGHSDAEDDSSEAELISVPESESAAASKE</sequence>
<feature type="transmembrane region" description="Helical" evidence="15">
    <location>
        <begin position="6"/>
        <end position="28"/>
    </location>
</feature>
<dbReference type="AlphaFoldDB" id="A0A0F8BM96"/>
<proteinExistence type="inferred from homology"/>
<keyword evidence="16" id="KW-0675">Receptor</keyword>
<feature type="compositionally biased region" description="Low complexity" evidence="14">
    <location>
        <begin position="252"/>
        <end position="262"/>
    </location>
</feature>
<dbReference type="GO" id="GO:0006605">
    <property type="term" value="P:protein targeting"/>
    <property type="evidence" value="ECO:0007669"/>
    <property type="project" value="InterPro"/>
</dbReference>
<name>A0A0F8BM96_CERFI</name>
<evidence type="ECO:0000256" key="15">
    <source>
        <dbReference type="SAM" id="Phobius"/>
    </source>
</evidence>
<dbReference type="OrthoDB" id="2154253at2759"/>
<dbReference type="PRINTS" id="PR00351">
    <property type="entry name" value="OM20RECEPTOR"/>
</dbReference>
<keyword evidence="5" id="KW-1000">Mitochondrion outer membrane</keyword>
<evidence type="ECO:0000256" key="11">
    <source>
        <dbReference type="ARBA" id="ARBA00068548"/>
    </source>
</evidence>
<organism evidence="16 17">
    <name type="scientific">Ceratocystis fimbriata f. sp. platani</name>
    <dbReference type="NCBI Taxonomy" id="88771"/>
    <lineage>
        <taxon>Eukaryota</taxon>
        <taxon>Fungi</taxon>
        <taxon>Dikarya</taxon>
        <taxon>Ascomycota</taxon>
        <taxon>Pezizomycotina</taxon>
        <taxon>Sordariomycetes</taxon>
        <taxon>Hypocreomycetidae</taxon>
        <taxon>Microascales</taxon>
        <taxon>Ceratocystidaceae</taxon>
        <taxon>Ceratocystis</taxon>
    </lineage>
</organism>
<evidence type="ECO:0000256" key="6">
    <source>
        <dbReference type="ARBA" id="ARBA00022927"/>
    </source>
</evidence>
<evidence type="ECO:0000256" key="1">
    <source>
        <dbReference type="ARBA" id="ARBA00004572"/>
    </source>
</evidence>
<keyword evidence="6" id="KW-0653">Protein transport</keyword>